<dbReference type="InterPro" id="IPR050275">
    <property type="entry name" value="PGM_Phosphatase"/>
</dbReference>
<dbReference type="HOGENOM" id="CLU_033323_8_4_9"/>
<dbReference type="AlphaFoldDB" id="D9SNX8"/>
<gene>
    <name evidence="3" type="ordered locus">Clocel_2203</name>
</gene>
<dbReference type="RefSeq" id="WP_010076832.1">
    <property type="nucleotide sequence ID" value="NC_014393.1"/>
</dbReference>
<dbReference type="eggNOG" id="COG0406">
    <property type="taxonomic scope" value="Bacteria"/>
</dbReference>
<proteinExistence type="predicted"/>
<evidence type="ECO:0000313" key="3">
    <source>
        <dbReference type="EMBL" id="ADL51943.1"/>
    </source>
</evidence>
<organism evidence="3 4">
    <name type="scientific">Clostridium cellulovorans (strain ATCC 35296 / DSM 3052 / OCM 3 / 743B)</name>
    <dbReference type="NCBI Taxonomy" id="573061"/>
    <lineage>
        <taxon>Bacteria</taxon>
        <taxon>Bacillati</taxon>
        <taxon>Bacillota</taxon>
        <taxon>Clostridia</taxon>
        <taxon>Eubacteriales</taxon>
        <taxon>Clostridiaceae</taxon>
        <taxon>Clostridium</taxon>
    </lineage>
</organism>
<feature type="active site" description="Tele-phosphohistidine intermediate" evidence="1">
    <location>
        <position position="10"/>
    </location>
</feature>
<feature type="binding site" evidence="2">
    <location>
        <begin position="82"/>
        <end position="85"/>
    </location>
    <ligand>
        <name>substrate</name>
    </ligand>
</feature>
<reference evidence="3 4" key="1">
    <citation type="submission" date="2010-08" db="EMBL/GenBank/DDBJ databases">
        <title>Complete sequence of Clostridium cellulovorans 743B.</title>
        <authorList>
            <consortium name="US DOE Joint Genome Institute"/>
            <person name="Lucas S."/>
            <person name="Copeland A."/>
            <person name="Lapidus A."/>
            <person name="Cheng J.-F."/>
            <person name="Bruce D."/>
            <person name="Goodwin L."/>
            <person name="Pitluck S."/>
            <person name="Chertkov O."/>
            <person name="Detter J.C."/>
            <person name="Han C."/>
            <person name="Tapia R."/>
            <person name="Land M."/>
            <person name="Hauser L."/>
            <person name="Chang Y.-J."/>
            <person name="Jeffries C."/>
            <person name="Kyrpides N."/>
            <person name="Ivanova N."/>
            <person name="Mikhailova N."/>
            <person name="Hemme C.L."/>
            <person name="Woyke T."/>
        </authorList>
    </citation>
    <scope>NUCLEOTIDE SEQUENCE [LARGE SCALE GENOMIC DNA]</scope>
    <source>
        <strain evidence="4">ATCC 35296 / DSM 3052 / OCM 3 / 743B</strain>
    </source>
</reference>
<dbReference type="Gene3D" id="3.40.50.1240">
    <property type="entry name" value="Phosphoglycerate mutase-like"/>
    <property type="match status" value="1"/>
</dbReference>
<feature type="binding site" evidence="2">
    <location>
        <position position="58"/>
    </location>
    <ligand>
        <name>substrate</name>
    </ligand>
</feature>
<dbReference type="SMART" id="SM00855">
    <property type="entry name" value="PGAM"/>
    <property type="match status" value="1"/>
</dbReference>
<dbReference type="PANTHER" id="PTHR48100">
    <property type="entry name" value="BROAD-SPECIFICITY PHOSPHATASE YOR283W-RELATED"/>
    <property type="match status" value="1"/>
</dbReference>
<name>D9SNX8_CLOC7</name>
<feature type="binding site" evidence="2">
    <location>
        <begin position="9"/>
        <end position="16"/>
    </location>
    <ligand>
        <name>substrate</name>
    </ligand>
</feature>
<sequence length="204" mass="22939">MKTTVLLIRHGKTEWNNFGKIQGCQDIDLTEEGLLQADALKERLKDGFDCIYSSPLIRANKTAKILADYNQKELHLEDELKEVNYGDWQGLTYKEIEENYPELYHKWHNGLEECPISGGELSIGNAALRAKKCILNIVSKNKGSTIAIVAHGGIIKAALIGIFSLGFNMYHKIAMDNTSITKLVFDTDLKPFLITLNDTCHLNE</sequence>
<dbReference type="SUPFAM" id="SSF53254">
    <property type="entry name" value="Phosphoglycerate mutase-like"/>
    <property type="match status" value="1"/>
</dbReference>
<dbReference type="InterPro" id="IPR029033">
    <property type="entry name" value="His_PPase_superfam"/>
</dbReference>
<dbReference type="STRING" id="573061.Clocel_2203"/>
<dbReference type="KEGG" id="ccb:Clocel_2203"/>
<dbReference type="GO" id="GO:0016791">
    <property type="term" value="F:phosphatase activity"/>
    <property type="evidence" value="ECO:0007669"/>
    <property type="project" value="TreeGrafter"/>
</dbReference>
<feature type="active site" description="Proton donor/acceptor" evidence="1">
    <location>
        <position position="82"/>
    </location>
</feature>
<dbReference type="InterPro" id="IPR013078">
    <property type="entry name" value="His_Pase_superF_clade-1"/>
</dbReference>
<accession>D9SNX8</accession>
<dbReference type="PRINTS" id="PR00991">
    <property type="entry name" value="6PFRUCTKNASE"/>
</dbReference>
<keyword evidence="4" id="KW-1185">Reference proteome</keyword>
<evidence type="ECO:0000256" key="2">
    <source>
        <dbReference type="PIRSR" id="PIRSR613078-2"/>
    </source>
</evidence>
<dbReference type="InterPro" id="IPR003094">
    <property type="entry name" value="6Pfruct_kin"/>
</dbReference>
<evidence type="ECO:0000256" key="1">
    <source>
        <dbReference type="PIRSR" id="PIRSR613078-1"/>
    </source>
</evidence>
<dbReference type="GO" id="GO:0005524">
    <property type="term" value="F:ATP binding"/>
    <property type="evidence" value="ECO:0007669"/>
    <property type="project" value="InterPro"/>
</dbReference>
<dbReference type="EMBL" id="CP002160">
    <property type="protein sequence ID" value="ADL51943.1"/>
    <property type="molecule type" value="Genomic_DNA"/>
</dbReference>
<dbReference type="Pfam" id="PF00300">
    <property type="entry name" value="His_Phos_1"/>
    <property type="match status" value="1"/>
</dbReference>
<dbReference type="OrthoDB" id="9781415at2"/>
<dbReference type="GO" id="GO:0006003">
    <property type="term" value="P:fructose 2,6-bisphosphate metabolic process"/>
    <property type="evidence" value="ECO:0007669"/>
    <property type="project" value="InterPro"/>
</dbReference>
<dbReference type="Proteomes" id="UP000002730">
    <property type="component" value="Chromosome"/>
</dbReference>
<protein>
    <submittedName>
        <fullName evidence="3">Phosphoglycerate mutase</fullName>
    </submittedName>
</protein>
<dbReference type="CDD" id="cd07067">
    <property type="entry name" value="HP_PGM_like"/>
    <property type="match status" value="1"/>
</dbReference>
<evidence type="ECO:0000313" key="4">
    <source>
        <dbReference type="Proteomes" id="UP000002730"/>
    </source>
</evidence>